<dbReference type="RefSeq" id="XP_008582354.1">
    <property type="nucleotide sequence ID" value="XM_008584132.1"/>
</dbReference>
<evidence type="ECO:0000313" key="19">
    <source>
        <dbReference type="RefSeq" id="XP_008582354.1"/>
    </source>
</evidence>
<keyword evidence="18" id="KW-1185">Reference proteome</keyword>
<dbReference type="GeneID" id="103599935"/>
<evidence type="ECO:0000256" key="7">
    <source>
        <dbReference type="ARBA" id="ARBA00022729"/>
    </source>
</evidence>
<dbReference type="Pfam" id="PF01273">
    <property type="entry name" value="LBP_BPI_CETP"/>
    <property type="match status" value="1"/>
</dbReference>
<feature type="domain" description="Lipid-binding serum glycoprotein N-terminal" evidence="17">
    <location>
        <begin position="67"/>
        <end position="233"/>
    </location>
</feature>
<dbReference type="SUPFAM" id="SSF55394">
    <property type="entry name" value="Bactericidal permeability-increasing protein, BPI"/>
    <property type="match status" value="1"/>
</dbReference>
<accession>A0ABM0RP13</accession>
<evidence type="ECO:0000256" key="8">
    <source>
        <dbReference type="ARBA" id="ARBA00022859"/>
    </source>
</evidence>
<evidence type="ECO:0000256" key="13">
    <source>
        <dbReference type="ARBA" id="ARBA00025926"/>
    </source>
</evidence>
<dbReference type="InterPro" id="IPR051902">
    <property type="entry name" value="BPI_fold-superfamily_member"/>
</dbReference>
<protein>
    <recommendedName>
        <fullName evidence="3">BPI fold-containing family A member 1</fullName>
    </recommendedName>
    <alternativeName>
        <fullName evidence="14">Palate lung and nasal epithelium clone protein</fullName>
    </alternativeName>
</protein>
<evidence type="ECO:0000256" key="11">
    <source>
        <dbReference type="ARBA" id="ARBA00023157"/>
    </source>
</evidence>
<keyword evidence="7 16" id="KW-0732">Signal</keyword>
<keyword evidence="10" id="KW-0446">Lipid-binding</keyword>
<dbReference type="Gene3D" id="3.15.10.10">
    <property type="entry name" value="Bactericidal permeability-increasing protein, domain 1"/>
    <property type="match status" value="1"/>
</dbReference>
<dbReference type="InterPro" id="IPR017943">
    <property type="entry name" value="Bactericidal_perm-incr_a/b_dom"/>
</dbReference>
<evidence type="ECO:0000256" key="12">
    <source>
        <dbReference type="ARBA" id="ARBA00023180"/>
    </source>
</evidence>
<keyword evidence="4" id="KW-0964">Secreted</keyword>
<evidence type="ECO:0000256" key="1">
    <source>
        <dbReference type="ARBA" id="ARBA00004613"/>
    </source>
</evidence>
<dbReference type="Proteomes" id="UP000694923">
    <property type="component" value="Unplaced"/>
</dbReference>
<organism evidence="18 19">
    <name type="scientific">Galeopterus variegatus</name>
    <name type="common">Malayan flying lemur</name>
    <name type="synonym">Cynocephalus variegatus</name>
    <dbReference type="NCBI Taxonomy" id="482537"/>
    <lineage>
        <taxon>Eukaryota</taxon>
        <taxon>Metazoa</taxon>
        <taxon>Chordata</taxon>
        <taxon>Craniata</taxon>
        <taxon>Vertebrata</taxon>
        <taxon>Euteleostomi</taxon>
        <taxon>Mammalia</taxon>
        <taxon>Eutheria</taxon>
        <taxon>Euarchontoglires</taxon>
        <taxon>Dermoptera</taxon>
        <taxon>Cynocephalidae</taxon>
        <taxon>Galeopterus</taxon>
    </lineage>
</organism>
<keyword evidence="9" id="KW-0044">Antibiotic</keyword>
<keyword evidence="5" id="KW-0929">Antimicrobial</keyword>
<proteinExistence type="inferred from homology"/>
<evidence type="ECO:0000256" key="4">
    <source>
        <dbReference type="ARBA" id="ARBA00022525"/>
    </source>
</evidence>
<keyword evidence="12" id="KW-0325">Glycoprotein</keyword>
<name>A0ABM0RP13_GALVR</name>
<evidence type="ECO:0000313" key="18">
    <source>
        <dbReference type="Proteomes" id="UP000694923"/>
    </source>
</evidence>
<reference evidence="19" key="1">
    <citation type="submission" date="2025-08" db="UniProtKB">
        <authorList>
            <consortium name="RefSeq"/>
        </authorList>
    </citation>
    <scope>IDENTIFICATION</scope>
</reference>
<gene>
    <name evidence="19" type="primary">BPIFA1</name>
</gene>
<evidence type="ECO:0000256" key="3">
    <source>
        <dbReference type="ARBA" id="ARBA00018715"/>
    </source>
</evidence>
<dbReference type="InterPro" id="IPR017942">
    <property type="entry name" value="Lipid-bd_serum_glycop_N"/>
</dbReference>
<evidence type="ECO:0000256" key="2">
    <source>
        <dbReference type="ARBA" id="ARBA00009020"/>
    </source>
</evidence>
<dbReference type="PANTHER" id="PTHR47015">
    <property type="entry name" value="BPI FOLD-CONTAINING FAMILY A MEMBER 1"/>
    <property type="match status" value="1"/>
</dbReference>
<evidence type="ECO:0000259" key="17">
    <source>
        <dbReference type="Pfam" id="PF01273"/>
    </source>
</evidence>
<comment type="subunit">
    <text evidence="13">Monomer. Interacts (via N-terminus) with SCNN1B, a subunit of the heterotrimeric epithelial sodium channel (ENaC); this inhibits proteolytic activation of ENaC.</text>
</comment>
<evidence type="ECO:0000256" key="10">
    <source>
        <dbReference type="ARBA" id="ARBA00023121"/>
    </source>
</evidence>
<keyword evidence="8" id="KW-0391">Immunity</keyword>
<feature type="chain" id="PRO_5047161188" description="BPI fold-containing family A member 1" evidence="16">
    <location>
        <begin position="20"/>
        <end position="302"/>
    </location>
</feature>
<keyword evidence="6" id="KW-0399">Innate immunity</keyword>
<evidence type="ECO:0000256" key="16">
    <source>
        <dbReference type="SAM" id="SignalP"/>
    </source>
</evidence>
<keyword evidence="11" id="KW-1015">Disulfide bond</keyword>
<evidence type="ECO:0000256" key="6">
    <source>
        <dbReference type="ARBA" id="ARBA00022588"/>
    </source>
</evidence>
<comment type="similarity">
    <text evidence="2">Belongs to the BPI/LBP/Plunc superfamily. Plunc family.</text>
</comment>
<evidence type="ECO:0000256" key="14">
    <source>
        <dbReference type="ARBA" id="ARBA00030462"/>
    </source>
</evidence>
<evidence type="ECO:0000256" key="9">
    <source>
        <dbReference type="ARBA" id="ARBA00023022"/>
    </source>
</evidence>
<comment type="function">
    <text evidence="15">Lipid-binding protein which shows high specificity for the surfactant phospholipid dipalmitoylphosphatidylcholine (DPPC). Plays a role in the innate immune responses of the upper airways. Reduces the surface tension in secretions from airway epithelia and inhibits the formation of biofilm by pathogenic Gram-negative bacteria, such as P.aeruginosa and K.pneumoniae. Negatively regulates proteolytic cleavage of SCNN1G, an event that is required for activation of the epithelial sodium channel (ENaC), and thereby contributes to airway surface liquid homeostasis and proper clearance of mucus. Plays a role in the airway inflammatory response after exposure to irritants. May attract macrophages and neutrophils.</text>
</comment>
<evidence type="ECO:0000256" key="5">
    <source>
        <dbReference type="ARBA" id="ARBA00022529"/>
    </source>
</evidence>
<sequence>MFQTGGLVVFCGLLAQTAAQLTGLPLPLNQALPLAVTPALPSSPTDLAGSLTGALSSSLLSGGLLDILENLPLLDIVKTAGGTSNGLLGGLLGKVTSVIPGLNNLIDIKVTNPQLLELGLVQSPDGHRLYVTIPLGMDLNVNTQLVGSLLKLAVKLNITAEILAVKDEQKKIHLVLGDCTHSPGSLRVSVLDGLNPLPIQSLLDSLTGIFNKVLPELVQGKVCPLVNGVLSRLDVTLVHDIAGKYSNPRTRICHQGLSFPGRDLASAELLPRAHRSLVHVPKNAWLPSIQGTYSPCFPTRHV</sequence>
<comment type="subcellular location">
    <subcellularLocation>
        <location evidence="1">Secreted</location>
    </subcellularLocation>
</comment>
<dbReference type="PANTHER" id="PTHR47015:SF1">
    <property type="entry name" value="BPI FOLD-CONTAINING FAMILY A MEMBER 1"/>
    <property type="match status" value="1"/>
</dbReference>
<evidence type="ECO:0000256" key="15">
    <source>
        <dbReference type="ARBA" id="ARBA00045411"/>
    </source>
</evidence>
<feature type="signal peptide" evidence="16">
    <location>
        <begin position="1"/>
        <end position="19"/>
    </location>
</feature>